<dbReference type="NCBIfam" id="NF008453">
    <property type="entry name" value="PRK11308.1"/>
    <property type="match status" value="2"/>
</dbReference>
<dbReference type="RefSeq" id="WP_111166389.1">
    <property type="nucleotide sequence ID" value="NZ_POUA01000038.1"/>
</dbReference>
<dbReference type="GO" id="GO:0015833">
    <property type="term" value="P:peptide transport"/>
    <property type="evidence" value="ECO:0007669"/>
    <property type="project" value="InterPro"/>
</dbReference>
<dbReference type="NCBIfam" id="NF007739">
    <property type="entry name" value="PRK10419.1"/>
    <property type="match status" value="2"/>
</dbReference>
<dbReference type="EMBL" id="POUA01000038">
    <property type="protein sequence ID" value="PZG52022.1"/>
    <property type="molecule type" value="Genomic_DNA"/>
</dbReference>
<feature type="domain" description="ABC transporter" evidence="5">
    <location>
        <begin position="4"/>
        <end position="253"/>
    </location>
</feature>
<name>A0A2W2GVP8_9ACTN</name>
<dbReference type="NCBIfam" id="TIGR01727">
    <property type="entry name" value="oligo_HPY"/>
    <property type="match status" value="1"/>
</dbReference>
<dbReference type="Pfam" id="PF00005">
    <property type="entry name" value="ABC_tran"/>
    <property type="match status" value="2"/>
</dbReference>
<dbReference type="SMART" id="SM00382">
    <property type="entry name" value="AAA"/>
    <property type="match status" value="2"/>
</dbReference>
<evidence type="ECO:0000313" key="7">
    <source>
        <dbReference type="Proteomes" id="UP000248544"/>
    </source>
</evidence>
<dbReference type="PROSITE" id="PS00211">
    <property type="entry name" value="ABC_TRANSPORTER_1"/>
    <property type="match status" value="2"/>
</dbReference>
<evidence type="ECO:0000256" key="4">
    <source>
        <dbReference type="ARBA" id="ARBA00022840"/>
    </source>
</evidence>
<organism evidence="6 7">
    <name type="scientific">Spongiactinospora gelatinilytica</name>
    <dbReference type="NCBI Taxonomy" id="2666298"/>
    <lineage>
        <taxon>Bacteria</taxon>
        <taxon>Bacillati</taxon>
        <taxon>Actinomycetota</taxon>
        <taxon>Actinomycetes</taxon>
        <taxon>Streptosporangiales</taxon>
        <taxon>Streptosporangiaceae</taxon>
        <taxon>Spongiactinospora</taxon>
    </lineage>
</organism>
<dbReference type="Gene3D" id="3.40.50.300">
    <property type="entry name" value="P-loop containing nucleotide triphosphate hydrolases"/>
    <property type="match status" value="2"/>
</dbReference>
<evidence type="ECO:0000313" key="6">
    <source>
        <dbReference type="EMBL" id="PZG52022.1"/>
    </source>
</evidence>
<protein>
    <submittedName>
        <fullName evidence="6">ABC transporter ATP-binding protein</fullName>
    </submittedName>
</protein>
<feature type="domain" description="ABC transporter" evidence="5">
    <location>
        <begin position="343"/>
        <end position="582"/>
    </location>
</feature>
<dbReference type="PANTHER" id="PTHR43776:SF7">
    <property type="entry name" value="D,D-DIPEPTIDE TRANSPORT ATP-BINDING PROTEIN DDPF-RELATED"/>
    <property type="match status" value="1"/>
</dbReference>
<dbReference type="InterPro" id="IPR017871">
    <property type="entry name" value="ABC_transporter-like_CS"/>
</dbReference>
<dbReference type="Pfam" id="PF08352">
    <property type="entry name" value="oligo_HPY"/>
    <property type="match status" value="1"/>
</dbReference>
<dbReference type="AlphaFoldDB" id="A0A2W2GVP8"/>
<keyword evidence="2" id="KW-0813">Transport</keyword>
<evidence type="ECO:0000256" key="2">
    <source>
        <dbReference type="ARBA" id="ARBA00022448"/>
    </source>
</evidence>
<comment type="caution">
    <text evidence="6">The sequence shown here is derived from an EMBL/GenBank/DDBJ whole genome shotgun (WGS) entry which is preliminary data.</text>
</comment>
<dbReference type="InterPro" id="IPR050319">
    <property type="entry name" value="ABC_transp_ATP-bind"/>
</dbReference>
<comment type="similarity">
    <text evidence="1">Belongs to the ABC transporter superfamily.</text>
</comment>
<keyword evidence="3" id="KW-0547">Nucleotide-binding</keyword>
<dbReference type="PROSITE" id="PS50893">
    <property type="entry name" value="ABC_TRANSPORTER_2"/>
    <property type="match status" value="2"/>
</dbReference>
<dbReference type="InterPro" id="IPR003439">
    <property type="entry name" value="ABC_transporter-like_ATP-bd"/>
</dbReference>
<keyword evidence="4 6" id="KW-0067">ATP-binding</keyword>
<sequence>MTAVTVKGLRVDLDGRGVDVVDLVDFEIAAGEVLGLVGESGSGKTTAGVTLLGDARRGATIAGGSIVLGGQEVVGLGQGQLAKLRGSSVAYVPQDPAMALNPALRLRRQLDELFEFHRPDMPEPDRDARIKATMREVGLDDSDAFLARFPHQLSGGQQQRVTLALAFLLRPRVIVLDEPTTGLDVTTQARVLATVRDLCASHQVAALYVTHDMAVVAGLAHRVMVMYAGRIVEAGPSSRIFGEPVHPYTRALIAAVPQVSERRELTAIPGDTPMPGRRPGGCAFHPRCKHADPACATTVPEPVEVVPGHIVRCLHATRFAAEPAQPAPALTAGRTGERGEVLLEVTGVDAFHGRKQVLHDVSLTLAKGECLALVGESGSGKTTLARCVIGLHRNHTGTMTFQGAPLATRARDRSRESRRAIQYIFQSPYNSLNPRRSIGETLREPLKVLFGMSAAKAAAEVAEVLERVSLSPAAAASYPDQLSGGERQRVAIARALVCRPEVLICDEITSALDVSVQASIVRLLRRLQDEEGLALLFVTHNLGLVRAVADHVVAMRAGRIVEGGPVDDVLDRPGDQFTRDLIAATPELSAVPTGDPSRLPLSLEDPT</sequence>
<accession>A0A2W2GVP8</accession>
<keyword evidence="7" id="KW-1185">Reference proteome</keyword>
<dbReference type="CDD" id="cd03257">
    <property type="entry name" value="ABC_NikE_OppD_transporters"/>
    <property type="match status" value="2"/>
</dbReference>
<dbReference type="InterPro" id="IPR013563">
    <property type="entry name" value="Oligopep_ABC_C"/>
</dbReference>
<evidence type="ECO:0000256" key="3">
    <source>
        <dbReference type="ARBA" id="ARBA00022741"/>
    </source>
</evidence>
<dbReference type="SUPFAM" id="SSF52540">
    <property type="entry name" value="P-loop containing nucleoside triphosphate hydrolases"/>
    <property type="match status" value="2"/>
</dbReference>
<gene>
    <name evidence="6" type="ORF">C1I98_07735</name>
</gene>
<dbReference type="PANTHER" id="PTHR43776">
    <property type="entry name" value="TRANSPORT ATP-BINDING PROTEIN"/>
    <property type="match status" value="1"/>
</dbReference>
<reference evidence="6 7" key="1">
    <citation type="submission" date="2018-01" db="EMBL/GenBank/DDBJ databases">
        <title>Draft genome sequence of Sphaerisporangium sp. 7K107.</title>
        <authorList>
            <person name="Sahin N."/>
            <person name="Saygin H."/>
            <person name="Ay H."/>
        </authorList>
    </citation>
    <scope>NUCLEOTIDE SEQUENCE [LARGE SCALE GENOMIC DNA]</scope>
    <source>
        <strain evidence="6 7">7K107</strain>
    </source>
</reference>
<dbReference type="GO" id="GO:0016887">
    <property type="term" value="F:ATP hydrolysis activity"/>
    <property type="evidence" value="ECO:0007669"/>
    <property type="project" value="InterPro"/>
</dbReference>
<evidence type="ECO:0000256" key="1">
    <source>
        <dbReference type="ARBA" id="ARBA00005417"/>
    </source>
</evidence>
<dbReference type="Proteomes" id="UP000248544">
    <property type="component" value="Unassembled WGS sequence"/>
</dbReference>
<dbReference type="InterPro" id="IPR003593">
    <property type="entry name" value="AAA+_ATPase"/>
</dbReference>
<evidence type="ECO:0000259" key="5">
    <source>
        <dbReference type="PROSITE" id="PS50893"/>
    </source>
</evidence>
<dbReference type="InterPro" id="IPR027417">
    <property type="entry name" value="P-loop_NTPase"/>
</dbReference>
<proteinExistence type="inferred from homology"/>
<dbReference type="GO" id="GO:0005524">
    <property type="term" value="F:ATP binding"/>
    <property type="evidence" value="ECO:0007669"/>
    <property type="project" value="UniProtKB-KW"/>
</dbReference>
<dbReference type="GO" id="GO:0055085">
    <property type="term" value="P:transmembrane transport"/>
    <property type="evidence" value="ECO:0007669"/>
    <property type="project" value="UniProtKB-ARBA"/>
</dbReference>